<dbReference type="Gene3D" id="3.90.220.20">
    <property type="entry name" value="DNA methylase specificity domains"/>
    <property type="match status" value="2"/>
</dbReference>
<comment type="caution">
    <text evidence="5">The sequence shown here is derived from an EMBL/GenBank/DDBJ whole genome shotgun (WGS) entry which is preliminary data.</text>
</comment>
<keyword evidence="6" id="KW-1185">Reference proteome</keyword>
<reference evidence="5 6" key="1">
    <citation type="submission" date="2019-02" db="EMBL/GenBank/DDBJ databases">
        <title>Genomic Encyclopedia of Type Strains, Phase IV (KMG-IV): sequencing the most valuable type-strain genomes for metagenomic binning, comparative biology and taxonomic classification.</title>
        <authorList>
            <person name="Goeker M."/>
        </authorList>
    </citation>
    <scope>NUCLEOTIDE SEQUENCE [LARGE SCALE GENOMIC DNA]</scope>
    <source>
        <strain evidence="5 6">DSM 101727</strain>
    </source>
</reference>
<dbReference type="AlphaFoldDB" id="A0A4Q7L6G3"/>
<sequence length="428" mass="47588">MIVGHSEYVAADSLWLDTIPAHWRMGRLDHVARAWPSNVDKHSVAGEPPVRLCNYTDVYKNASIVQGMVFMAATAPPEQIERFRIAVGDTLLTKDSETADDIGVPAYVEYEAEDLICGYHLSIVRPIPGAVEPKFLYWALSAGPTTGQWTVLASGVTRVGIRAGDLAKPALALPPMDEQRAIAEYLDREIARIDTLIEEQQRLIEMFRERRQAVIDASFSTLGEPSVQLRRYIKFLTSGSRGWGDYYADQGERFLRIGNLPRANLQIRGDIQLVDLPAAVTEGSRTMLREGDLLFSITAYLGSVAVIDGDWVGAYVSQHVALCRLERDRVDPRFIGWFMLTTTGQDQLNEGAAGGTKMQLALDDIRGLRVPTAPIEQQRRIASHLDRQTAKIDALVAETERFIELARERRAALITAAVTGQIDVREMV</sequence>
<dbReference type="PANTHER" id="PTHR30408:SF12">
    <property type="entry name" value="TYPE I RESTRICTION ENZYME MJAVIII SPECIFICITY SUBUNIT"/>
    <property type="match status" value="1"/>
</dbReference>
<dbReference type="InterPro" id="IPR052021">
    <property type="entry name" value="Type-I_RS_S_subunit"/>
</dbReference>
<evidence type="ECO:0000256" key="1">
    <source>
        <dbReference type="ARBA" id="ARBA00010923"/>
    </source>
</evidence>
<dbReference type="GO" id="GO:0003677">
    <property type="term" value="F:DNA binding"/>
    <property type="evidence" value="ECO:0007669"/>
    <property type="project" value="UniProtKB-KW"/>
</dbReference>
<comment type="similarity">
    <text evidence="1">Belongs to the type-I restriction system S methylase family.</text>
</comment>
<feature type="domain" description="Type I restriction modification DNA specificity" evidence="4">
    <location>
        <begin position="288"/>
        <end position="393"/>
    </location>
</feature>
<dbReference type="InterPro" id="IPR044946">
    <property type="entry name" value="Restrct_endonuc_typeI_TRD_sf"/>
</dbReference>
<proteinExistence type="inferred from homology"/>
<dbReference type="SUPFAM" id="SSF116734">
    <property type="entry name" value="DNA methylase specificity domain"/>
    <property type="match status" value="2"/>
</dbReference>
<dbReference type="EMBL" id="SGWQ01000001">
    <property type="protein sequence ID" value="RZS44894.1"/>
    <property type="molecule type" value="Genomic_DNA"/>
</dbReference>
<evidence type="ECO:0000313" key="5">
    <source>
        <dbReference type="EMBL" id="RZS44894.1"/>
    </source>
</evidence>
<organism evidence="5 6">
    <name type="scientific">Herbihabitans rhizosphaerae</name>
    <dbReference type="NCBI Taxonomy" id="1872711"/>
    <lineage>
        <taxon>Bacteria</taxon>
        <taxon>Bacillati</taxon>
        <taxon>Actinomycetota</taxon>
        <taxon>Actinomycetes</taxon>
        <taxon>Pseudonocardiales</taxon>
        <taxon>Pseudonocardiaceae</taxon>
        <taxon>Herbihabitans</taxon>
    </lineage>
</organism>
<dbReference type="PANTHER" id="PTHR30408">
    <property type="entry name" value="TYPE-1 RESTRICTION ENZYME ECOKI SPECIFICITY PROTEIN"/>
    <property type="match status" value="1"/>
</dbReference>
<evidence type="ECO:0000313" key="6">
    <source>
        <dbReference type="Proteomes" id="UP000294257"/>
    </source>
</evidence>
<keyword evidence="2" id="KW-0680">Restriction system</keyword>
<accession>A0A4Q7L6G3</accession>
<dbReference type="GO" id="GO:0009307">
    <property type="term" value="P:DNA restriction-modification system"/>
    <property type="evidence" value="ECO:0007669"/>
    <property type="project" value="UniProtKB-KW"/>
</dbReference>
<dbReference type="InterPro" id="IPR000055">
    <property type="entry name" value="Restrct_endonuc_typeI_TRD"/>
</dbReference>
<dbReference type="Proteomes" id="UP000294257">
    <property type="component" value="Unassembled WGS sequence"/>
</dbReference>
<evidence type="ECO:0000256" key="2">
    <source>
        <dbReference type="ARBA" id="ARBA00022747"/>
    </source>
</evidence>
<dbReference type="Pfam" id="PF01420">
    <property type="entry name" value="Methylase_S"/>
    <property type="match status" value="2"/>
</dbReference>
<gene>
    <name evidence="5" type="ORF">EV193_101774</name>
</gene>
<evidence type="ECO:0000259" key="4">
    <source>
        <dbReference type="Pfam" id="PF01420"/>
    </source>
</evidence>
<keyword evidence="3" id="KW-0238">DNA-binding</keyword>
<feature type="domain" description="Type I restriction modification DNA specificity" evidence="4">
    <location>
        <begin position="94"/>
        <end position="202"/>
    </location>
</feature>
<protein>
    <submittedName>
        <fullName evidence="5">Type I restriction enzyme S subunit</fullName>
    </submittedName>
</protein>
<evidence type="ECO:0000256" key="3">
    <source>
        <dbReference type="ARBA" id="ARBA00023125"/>
    </source>
</evidence>
<name>A0A4Q7L6G3_9PSEU</name>